<dbReference type="PATRIC" id="fig|389348.3.peg.741"/>
<sequence length="409" mass="45726">MDHRFTFSPVYSAWNKLGVHYSNEMIKVTPESSRWIRTVASIANVANKAVIIVAFGICTVATAAFSLLVLPYRSYKYGQMQKEGLTEDLNRFNSQERTALRKEITDYIDNQEIRRRFDQPIGVMEKDKLVYDIIGHSARSGKVYGPVALVWTEDVLKAANDANQKLVFCARDGIPPYKIAMELMQRPDYQEKYPNLVGDGKISLAYISRAVIANAASSQANTALFQRYMQQLGINPGDKALFVDIGFQGSTIPAIRQMLANAGVNDVEFRFLLSHTEQAGGSILSVDDPRRAELLELPSIQSIPFKGAGSNPATHWLEDTHQGTRKSASHLVEVDGVIYPNTGVPGRKEYTAPKGSRNFLLRKFCQKAVVKEACGMPLETLNRDEAVRKFDETLHRIVRFELPLAVSHV</sequence>
<reference evidence="3" key="1">
    <citation type="submission" date="2015-09" db="EMBL/GenBank/DDBJ databases">
        <authorList>
            <person name="Bertelli C."/>
        </authorList>
    </citation>
    <scope>NUCLEOTIDE SEQUENCE [LARGE SCALE GENOMIC DNA]</scope>
    <source>
        <strain evidence="3">KNic</strain>
    </source>
</reference>
<dbReference type="AlphaFoldDB" id="A0A0U5EQ94"/>
<keyword evidence="1" id="KW-0472">Membrane</keyword>
<evidence type="ECO:0000256" key="1">
    <source>
        <dbReference type="SAM" id="Phobius"/>
    </source>
</evidence>
<dbReference type="KEGG" id="pnl:PNK_0678"/>
<accession>A0A0U5EQ94</accession>
<keyword evidence="1" id="KW-0812">Transmembrane</keyword>
<feature type="transmembrane region" description="Helical" evidence="1">
    <location>
        <begin position="49"/>
        <end position="72"/>
    </location>
</feature>
<proteinExistence type="predicted"/>
<dbReference type="InParanoid" id="A0A0U5EQ94"/>
<dbReference type="RefSeq" id="WP_059060298.1">
    <property type="nucleotide sequence ID" value="NZ_LN879502.1"/>
</dbReference>
<dbReference type="Proteomes" id="UP000069902">
    <property type="component" value="Chromosome cPNK"/>
</dbReference>
<organism evidence="2 3">
    <name type="scientific">Candidatus Protochlamydia naegleriophila</name>
    <dbReference type="NCBI Taxonomy" id="389348"/>
    <lineage>
        <taxon>Bacteria</taxon>
        <taxon>Pseudomonadati</taxon>
        <taxon>Chlamydiota</taxon>
        <taxon>Chlamydiia</taxon>
        <taxon>Parachlamydiales</taxon>
        <taxon>Parachlamydiaceae</taxon>
        <taxon>Candidatus Protochlamydia</taxon>
    </lineage>
</organism>
<dbReference type="EMBL" id="LN879502">
    <property type="protein sequence ID" value="CUI16304.1"/>
    <property type="molecule type" value="Genomic_DNA"/>
</dbReference>
<protein>
    <submittedName>
        <fullName evidence="2">Uncharacterized protein</fullName>
    </submittedName>
</protein>
<gene>
    <name evidence="2" type="ORF">PNK_0678</name>
</gene>
<keyword evidence="1" id="KW-1133">Transmembrane helix</keyword>
<name>A0A0U5EQ94_9BACT</name>
<evidence type="ECO:0000313" key="3">
    <source>
        <dbReference type="Proteomes" id="UP000069902"/>
    </source>
</evidence>
<keyword evidence="3" id="KW-1185">Reference proteome</keyword>
<evidence type="ECO:0000313" key="2">
    <source>
        <dbReference type="EMBL" id="CUI16304.1"/>
    </source>
</evidence>